<evidence type="ECO:0000256" key="4">
    <source>
        <dbReference type="ARBA" id="ARBA00023040"/>
    </source>
</evidence>
<accession>A0A210QKJ1</accession>
<feature type="transmembrane region" description="Helical" evidence="9">
    <location>
        <begin position="297"/>
        <end position="316"/>
    </location>
</feature>
<dbReference type="Pfam" id="PF00001">
    <property type="entry name" value="7tm_1"/>
    <property type="match status" value="1"/>
</dbReference>
<comment type="subcellular location">
    <subcellularLocation>
        <location evidence="1">Membrane</location>
        <topology evidence="1">Multi-pass membrane protein</topology>
    </subcellularLocation>
</comment>
<keyword evidence="4 8" id="KW-0297">G-protein coupled receptor</keyword>
<dbReference type="GO" id="GO:0005886">
    <property type="term" value="C:plasma membrane"/>
    <property type="evidence" value="ECO:0007669"/>
    <property type="project" value="TreeGrafter"/>
</dbReference>
<organism evidence="11 12">
    <name type="scientific">Mizuhopecten yessoensis</name>
    <name type="common">Japanese scallop</name>
    <name type="synonym">Patinopecten yessoensis</name>
    <dbReference type="NCBI Taxonomy" id="6573"/>
    <lineage>
        <taxon>Eukaryota</taxon>
        <taxon>Metazoa</taxon>
        <taxon>Spiralia</taxon>
        <taxon>Lophotrochozoa</taxon>
        <taxon>Mollusca</taxon>
        <taxon>Bivalvia</taxon>
        <taxon>Autobranchia</taxon>
        <taxon>Pteriomorphia</taxon>
        <taxon>Pectinida</taxon>
        <taxon>Pectinoidea</taxon>
        <taxon>Pectinidae</taxon>
        <taxon>Mizuhopecten</taxon>
    </lineage>
</organism>
<keyword evidence="7 8" id="KW-0807">Transducer</keyword>
<dbReference type="PROSITE" id="PS00237">
    <property type="entry name" value="G_PROTEIN_RECEP_F1_1"/>
    <property type="match status" value="1"/>
</dbReference>
<sequence>MEESVPNVSTSDYTYAADYDINSTSYPVQAGLPGYIFWYVTLANLCIFVVGVLGNILVLTVIIRHKEMRTHMNCLLCNLCVADLQVLLICQPAGMAEFYAKDRWYLGPVMCKLVPLFENASLNASVLTLWVISCERYQAICRSLKTNICQLAKNAGNCVLLIWACAYLLSLPFFFMTYHEKASFYDGTEVMVCRTRINEFWHFFYVTAMTVLFFLLPLLILLFMYCAIIRKIFLTQSPDEHPPSRQRKQAILMIIGVVTLFFVSLLPIRTVTMWIVYSSNEDKRQLGFEAFTNLICIARIMLNVNSAGNPIIYGLISSRFRMAFRNLGACGSRSSGSDQSKFPTEISSTKNNARGFRMERKKVSFGTSV</sequence>
<keyword evidence="3 9" id="KW-1133">Transmembrane helix</keyword>
<evidence type="ECO:0000256" key="3">
    <source>
        <dbReference type="ARBA" id="ARBA00022989"/>
    </source>
</evidence>
<keyword evidence="6 8" id="KW-0675">Receptor</keyword>
<evidence type="ECO:0000256" key="8">
    <source>
        <dbReference type="RuleBase" id="RU000688"/>
    </source>
</evidence>
<keyword evidence="12" id="KW-1185">Reference proteome</keyword>
<dbReference type="PROSITE" id="PS50262">
    <property type="entry name" value="G_PROTEIN_RECEP_F1_2"/>
    <property type="match status" value="1"/>
</dbReference>
<name>A0A210QKJ1_MIZYE</name>
<evidence type="ECO:0000313" key="11">
    <source>
        <dbReference type="EMBL" id="OWF49275.1"/>
    </source>
</evidence>
<evidence type="ECO:0000256" key="1">
    <source>
        <dbReference type="ARBA" id="ARBA00004141"/>
    </source>
</evidence>
<dbReference type="EMBL" id="NEDP02003185">
    <property type="protein sequence ID" value="OWF49275.1"/>
    <property type="molecule type" value="Genomic_DNA"/>
</dbReference>
<dbReference type="PANTHER" id="PTHR24243">
    <property type="entry name" value="G-PROTEIN COUPLED RECEPTOR"/>
    <property type="match status" value="1"/>
</dbReference>
<evidence type="ECO:0000256" key="5">
    <source>
        <dbReference type="ARBA" id="ARBA00023136"/>
    </source>
</evidence>
<keyword evidence="5 9" id="KW-0472">Membrane</keyword>
<proteinExistence type="inferred from homology"/>
<evidence type="ECO:0000256" key="9">
    <source>
        <dbReference type="SAM" id="Phobius"/>
    </source>
</evidence>
<dbReference type="SMART" id="SM01381">
    <property type="entry name" value="7TM_GPCR_Srsx"/>
    <property type="match status" value="1"/>
</dbReference>
<feature type="transmembrane region" description="Helical" evidence="9">
    <location>
        <begin position="155"/>
        <end position="175"/>
    </location>
</feature>
<feature type="transmembrane region" description="Helical" evidence="9">
    <location>
        <begin position="203"/>
        <end position="229"/>
    </location>
</feature>
<dbReference type="InterPro" id="IPR000276">
    <property type="entry name" value="GPCR_Rhodpsn"/>
</dbReference>
<feature type="transmembrane region" description="Helical" evidence="9">
    <location>
        <begin position="36"/>
        <end position="63"/>
    </location>
</feature>
<evidence type="ECO:0000256" key="7">
    <source>
        <dbReference type="ARBA" id="ARBA00023224"/>
    </source>
</evidence>
<comment type="similarity">
    <text evidence="8">Belongs to the G-protein coupled receptor 1 family.</text>
</comment>
<dbReference type="AlphaFoldDB" id="A0A210QKJ1"/>
<reference evidence="11 12" key="1">
    <citation type="journal article" date="2017" name="Nat. Ecol. Evol.">
        <title>Scallop genome provides insights into evolution of bilaterian karyotype and development.</title>
        <authorList>
            <person name="Wang S."/>
            <person name="Zhang J."/>
            <person name="Jiao W."/>
            <person name="Li J."/>
            <person name="Xun X."/>
            <person name="Sun Y."/>
            <person name="Guo X."/>
            <person name="Huan P."/>
            <person name="Dong B."/>
            <person name="Zhang L."/>
            <person name="Hu X."/>
            <person name="Sun X."/>
            <person name="Wang J."/>
            <person name="Zhao C."/>
            <person name="Wang Y."/>
            <person name="Wang D."/>
            <person name="Huang X."/>
            <person name="Wang R."/>
            <person name="Lv J."/>
            <person name="Li Y."/>
            <person name="Zhang Z."/>
            <person name="Liu B."/>
            <person name="Lu W."/>
            <person name="Hui Y."/>
            <person name="Liang J."/>
            <person name="Zhou Z."/>
            <person name="Hou R."/>
            <person name="Li X."/>
            <person name="Liu Y."/>
            <person name="Li H."/>
            <person name="Ning X."/>
            <person name="Lin Y."/>
            <person name="Zhao L."/>
            <person name="Xing Q."/>
            <person name="Dou J."/>
            <person name="Li Y."/>
            <person name="Mao J."/>
            <person name="Guo H."/>
            <person name="Dou H."/>
            <person name="Li T."/>
            <person name="Mu C."/>
            <person name="Jiang W."/>
            <person name="Fu Q."/>
            <person name="Fu X."/>
            <person name="Miao Y."/>
            <person name="Liu J."/>
            <person name="Yu Q."/>
            <person name="Li R."/>
            <person name="Liao H."/>
            <person name="Li X."/>
            <person name="Kong Y."/>
            <person name="Jiang Z."/>
            <person name="Chourrout D."/>
            <person name="Li R."/>
            <person name="Bao Z."/>
        </authorList>
    </citation>
    <scope>NUCLEOTIDE SEQUENCE [LARGE SCALE GENOMIC DNA]</scope>
    <source>
        <strain evidence="11 12">PY_sf001</strain>
    </source>
</reference>
<evidence type="ECO:0000256" key="2">
    <source>
        <dbReference type="ARBA" id="ARBA00022692"/>
    </source>
</evidence>
<evidence type="ECO:0000256" key="6">
    <source>
        <dbReference type="ARBA" id="ARBA00023170"/>
    </source>
</evidence>
<evidence type="ECO:0000313" key="12">
    <source>
        <dbReference type="Proteomes" id="UP000242188"/>
    </source>
</evidence>
<gene>
    <name evidence="11" type="ORF">KP79_PYT16948</name>
</gene>
<dbReference type="OrthoDB" id="10036964at2759"/>
<dbReference type="PANTHER" id="PTHR24243:SF233">
    <property type="entry name" value="THYROTROPIN-RELEASING HORMONE RECEPTOR"/>
    <property type="match status" value="1"/>
</dbReference>
<dbReference type="Proteomes" id="UP000242188">
    <property type="component" value="Unassembled WGS sequence"/>
</dbReference>
<dbReference type="SUPFAM" id="SSF81321">
    <property type="entry name" value="Family A G protein-coupled receptor-like"/>
    <property type="match status" value="1"/>
</dbReference>
<dbReference type="InterPro" id="IPR017452">
    <property type="entry name" value="GPCR_Rhodpsn_7TM"/>
</dbReference>
<feature type="domain" description="G-protein coupled receptors family 1 profile" evidence="10">
    <location>
        <begin position="54"/>
        <end position="313"/>
    </location>
</feature>
<comment type="caution">
    <text evidence="11">The sequence shown here is derived from an EMBL/GenBank/DDBJ whole genome shotgun (WGS) entry which is preliminary data.</text>
</comment>
<protein>
    <submittedName>
        <fullName evidence="11">Pyroglutamylated RFamide peptide receptor</fullName>
    </submittedName>
</protein>
<dbReference type="Gene3D" id="1.20.1070.10">
    <property type="entry name" value="Rhodopsin 7-helix transmembrane proteins"/>
    <property type="match status" value="1"/>
</dbReference>
<keyword evidence="2 8" id="KW-0812">Transmembrane</keyword>
<feature type="transmembrane region" description="Helical" evidence="9">
    <location>
        <begin position="250"/>
        <end position="277"/>
    </location>
</feature>
<dbReference type="GO" id="GO:0004930">
    <property type="term" value="F:G protein-coupled receptor activity"/>
    <property type="evidence" value="ECO:0007669"/>
    <property type="project" value="UniProtKB-KW"/>
</dbReference>
<dbReference type="PRINTS" id="PR00237">
    <property type="entry name" value="GPCRRHODOPSN"/>
</dbReference>
<evidence type="ECO:0000259" key="10">
    <source>
        <dbReference type="PROSITE" id="PS50262"/>
    </source>
</evidence>